<sequence>MSSSLRAQVPSATKCNCCPYGFHIDLDFVKFAENVANGSSPEQQQMHKAKPIRRGSNQPSLSSKSNRTVSPNPRNVMSPMESIFSDSLENIVSDFEETFNPTRDYCSDRESATVHFEQISRPNNGYLSDFGPQINRQAPSGINKSQSSSYYQPPYDTHASSPVITNGFHDAIFSSKKPPVPPFSSTTSSSQSYCTALGRTLSEIKAKQREERELDGRRSASTVTTNAYQKHRDVSRPNEFVTRSGYESERSSYEQGKTHYLGSKTPDMSRKKLTMINNYHNDTEPVPHWRRGGHVDSSKMHKSTSQQLNMDGFASVRRKKIDDGYTECEPSKQSPVYTECRQSNHADSPPYGSLPLRRQLDSLRTQIRQVSSSNQQTFNVSSSSSIRASPAVDVAVNLRNNETKMPNNEVPRTVCSVSTSTPPVPPTKPCSDCSMLKQQLLDLSNRLVTAESLNIPRQYSDKSEGTGDRQQRNVSVGTARLETAEKSVGQSRPVTLEFGTITDPLHKVDFAGDTFVIENVNKATGLSKLDAVNANWVRDSSCSPPPVIQHHSIAIGTEPHDSTADYSKLRDASTLTILDVEALLAVQRYQSPKRECVSAECYTEPICTKENGNDAPPYLSTNECATITDHCMLHSTDRCVGNDHSITTSDCASMTTYHDHQNSMHVQTDATPTRSILVGTRTVETFEQGVETDKKTMKDSSTVYEDIQPELPATASTSSQTEAITEICDYLPNTSSICSEAVATQTEFEPEPSEPRVLNDSEIAESLWLMPCRDTTDVAVGNDDDIVSEITNERSNKYSNETAIQSKMIIDSNVDEDDEKVSVIEETLSDPEAIGFGESAEESPTRQRCADTVDEPETRSRALGQARAAIVKKMLIEKSPQSETNFIRGSFTSKSCRVSSNKGDSLQYIADQYKTQDLSSVDRRLLLICHLQNGSSPSIPQTQKGALVEKVILKKEMAPVTSKVPEPIPARIPRPKIAKYNPGEAQAQSPDEEAEVADRLTPLRSEMRTLRTFTNGRMVVRNAAAQSPPSINNHNASYDNPAVEDDSSTCSSDSEGSYDTNEANSSNTPPPFELSEPLKEALDALQKDCDNSGSVERTTVEWAMKFLQHEWLKTAARRTACASQVEGFIEALEPYSSKLLALVVNMTDQNENTALHYAVSHGNFDVVSVLLDTTVCYLDQPNKAGYTPVMLAALCEVNDEMESAVIHRLFQLGNVNAKAAQHGQTALMLAVSHGKMNTTKLLLQCNADLNIQDEEGSTALMCAAEHGHKDIVKFLLAQPNIDASLSDCDSSTALSIAVENGHRDIGVLIYAHLNYGRAEQSLSQQNGGPSSSFSLK</sequence>
<feature type="compositionally biased region" description="Basic and acidic residues" evidence="6">
    <location>
        <begin position="208"/>
        <end position="218"/>
    </location>
</feature>
<keyword evidence="2" id="KW-0677">Repeat</keyword>
<dbReference type="PANTHER" id="PTHR24168">
    <property type="entry name" value="KN MOTIF AND ANKYRIN REPEAT DOMAIN-CONTAINING"/>
    <property type="match status" value="1"/>
</dbReference>
<evidence type="ECO:0000256" key="1">
    <source>
        <dbReference type="ARBA" id="ARBA00022553"/>
    </source>
</evidence>
<dbReference type="FunFam" id="1.25.40.20:FF:000017">
    <property type="entry name" value="KN motif and ankyrin repeat domain-containing protein 1"/>
    <property type="match status" value="1"/>
</dbReference>
<keyword evidence="4" id="KW-0175">Coiled coil</keyword>
<dbReference type="GO" id="GO:0030837">
    <property type="term" value="P:negative regulation of actin filament polymerization"/>
    <property type="evidence" value="ECO:0007669"/>
    <property type="project" value="InterPro"/>
</dbReference>
<dbReference type="SMART" id="SM00248">
    <property type="entry name" value="ANK"/>
    <property type="match status" value="4"/>
</dbReference>
<dbReference type="PANTHER" id="PTHR24168:SF21">
    <property type="entry name" value="KANK, ISOFORM D"/>
    <property type="match status" value="1"/>
</dbReference>
<feature type="repeat" description="ANK" evidence="5">
    <location>
        <begin position="1255"/>
        <end position="1276"/>
    </location>
</feature>
<dbReference type="EMBL" id="UYRR01030999">
    <property type="protein sequence ID" value="VDK42984.1"/>
    <property type="molecule type" value="Genomic_DNA"/>
</dbReference>
<dbReference type="SUPFAM" id="SSF48403">
    <property type="entry name" value="Ankyrin repeat"/>
    <property type="match status" value="1"/>
</dbReference>
<feature type="compositionally biased region" description="Polar residues" evidence="6">
    <location>
        <begin position="55"/>
        <end position="75"/>
    </location>
</feature>
<dbReference type="InterPro" id="IPR021939">
    <property type="entry name" value="KN_motif"/>
</dbReference>
<feature type="region of interest" description="Disordered" evidence="6">
    <location>
        <begin position="403"/>
        <end position="431"/>
    </location>
</feature>
<feature type="region of interest" description="Disordered" evidence="6">
    <location>
        <begin position="38"/>
        <end position="79"/>
    </location>
</feature>
<evidence type="ECO:0000256" key="5">
    <source>
        <dbReference type="PROSITE-ProRule" id="PRU00023"/>
    </source>
</evidence>
<dbReference type="GO" id="GO:0005856">
    <property type="term" value="C:cytoskeleton"/>
    <property type="evidence" value="ECO:0007669"/>
    <property type="project" value="TreeGrafter"/>
</dbReference>
<dbReference type="Pfam" id="PF12796">
    <property type="entry name" value="Ank_2"/>
    <property type="match status" value="2"/>
</dbReference>
<dbReference type="InterPro" id="IPR047184">
    <property type="entry name" value="KANK1-4"/>
</dbReference>
<feature type="compositionally biased region" description="Basic and acidic residues" evidence="6">
    <location>
        <begin position="843"/>
        <end position="860"/>
    </location>
</feature>
<evidence type="ECO:0000256" key="2">
    <source>
        <dbReference type="ARBA" id="ARBA00022737"/>
    </source>
</evidence>
<evidence type="ECO:0000313" key="8">
    <source>
        <dbReference type="Proteomes" id="UP000267096"/>
    </source>
</evidence>
<dbReference type="Pfam" id="PF12075">
    <property type="entry name" value="KN_motif"/>
    <property type="match status" value="1"/>
</dbReference>
<feature type="region of interest" description="Disordered" evidence="6">
    <location>
        <begin position="281"/>
        <end position="306"/>
    </location>
</feature>
<feature type="region of interest" description="Disordered" evidence="6">
    <location>
        <begin position="835"/>
        <end position="860"/>
    </location>
</feature>
<feature type="compositionally biased region" description="Polar residues" evidence="6">
    <location>
        <begin position="219"/>
        <end position="228"/>
    </location>
</feature>
<name>A0A158PN29_ANISI</name>
<feature type="compositionally biased region" description="Low complexity" evidence="6">
    <location>
        <begin position="410"/>
        <end position="421"/>
    </location>
</feature>
<proteinExistence type="predicted"/>
<feature type="repeat" description="ANK" evidence="5">
    <location>
        <begin position="1222"/>
        <end position="1254"/>
    </location>
</feature>
<keyword evidence="8" id="KW-1185">Reference proteome</keyword>
<feature type="compositionally biased region" description="Basic and acidic residues" evidence="6">
    <location>
        <begin position="281"/>
        <end position="299"/>
    </location>
</feature>
<feature type="compositionally biased region" description="Polar residues" evidence="6">
    <location>
        <begin position="331"/>
        <end position="346"/>
    </location>
</feature>
<dbReference type="OrthoDB" id="5406014at2759"/>
<protein>
    <submittedName>
        <fullName evidence="9">ANK_REP_REGION domain-containing protein</fullName>
    </submittedName>
</protein>
<evidence type="ECO:0000313" key="9">
    <source>
        <dbReference type="WBParaSite" id="ASIM_0001087801-mRNA-1"/>
    </source>
</evidence>
<feature type="region of interest" description="Disordered" evidence="6">
    <location>
        <begin position="324"/>
        <end position="356"/>
    </location>
</feature>
<accession>A0A158PN29</accession>
<evidence type="ECO:0000256" key="4">
    <source>
        <dbReference type="ARBA" id="ARBA00023054"/>
    </source>
</evidence>
<dbReference type="WBParaSite" id="ASIM_0001087801-mRNA-1">
    <property type="protein sequence ID" value="ASIM_0001087801-mRNA-1"/>
    <property type="gene ID" value="ASIM_0001087801"/>
</dbReference>
<evidence type="ECO:0000256" key="3">
    <source>
        <dbReference type="ARBA" id="ARBA00023043"/>
    </source>
</evidence>
<feature type="region of interest" description="Disordered" evidence="6">
    <location>
        <begin position="1024"/>
        <end position="1075"/>
    </location>
</feature>
<evidence type="ECO:0000313" key="7">
    <source>
        <dbReference type="EMBL" id="VDK42984.1"/>
    </source>
</evidence>
<organism evidence="9">
    <name type="scientific">Anisakis simplex</name>
    <name type="common">Herring worm</name>
    <dbReference type="NCBI Taxonomy" id="6269"/>
    <lineage>
        <taxon>Eukaryota</taxon>
        <taxon>Metazoa</taxon>
        <taxon>Ecdysozoa</taxon>
        <taxon>Nematoda</taxon>
        <taxon>Chromadorea</taxon>
        <taxon>Rhabditida</taxon>
        <taxon>Spirurina</taxon>
        <taxon>Ascaridomorpha</taxon>
        <taxon>Ascaridoidea</taxon>
        <taxon>Anisakidae</taxon>
        <taxon>Anisakis</taxon>
        <taxon>Anisakis simplex complex</taxon>
    </lineage>
</organism>
<gene>
    <name evidence="7" type="ORF">ASIM_LOCUS10436</name>
</gene>
<feature type="region of interest" description="Disordered" evidence="6">
    <location>
        <begin position="208"/>
        <end position="266"/>
    </location>
</feature>
<dbReference type="Proteomes" id="UP000267096">
    <property type="component" value="Unassembled WGS sequence"/>
</dbReference>
<keyword evidence="3 5" id="KW-0040">ANK repeat</keyword>
<dbReference type="PROSITE" id="PS50088">
    <property type="entry name" value="ANK_REPEAT"/>
    <property type="match status" value="3"/>
</dbReference>
<reference evidence="9" key="1">
    <citation type="submission" date="2016-04" db="UniProtKB">
        <authorList>
            <consortium name="WormBaseParasite"/>
        </authorList>
    </citation>
    <scope>IDENTIFICATION</scope>
</reference>
<dbReference type="InterPro" id="IPR036770">
    <property type="entry name" value="Ankyrin_rpt-contain_sf"/>
</dbReference>
<dbReference type="PROSITE" id="PS50297">
    <property type="entry name" value="ANK_REP_REGION"/>
    <property type="match status" value="3"/>
</dbReference>
<dbReference type="InterPro" id="IPR002110">
    <property type="entry name" value="Ankyrin_rpt"/>
</dbReference>
<keyword evidence="1" id="KW-0597">Phosphoprotein</keyword>
<feature type="compositionally biased region" description="Low complexity" evidence="6">
    <location>
        <begin position="1048"/>
        <end position="1059"/>
    </location>
</feature>
<dbReference type="Gene3D" id="1.25.40.20">
    <property type="entry name" value="Ankyrin repeat-containing domain"/>
    <property type="match status" value="1"/>
</dbReference>
<evidence type="ECO:0000256" key="6">
    <source>
        <dbReference type="SAM" id="MobiDB-lite"/>
    </source>
</evidence>
<dbReference type="GO" id="GO:0005737">
    <property type="term" value="C:cytoplasm"/>
    <property type="evidence" value="ECO:0007669"/>
    <property type="project" value="TreeGrafter"/>
</dbReference>
<feature type="region of interest" description="Disordered" evidence="6">
    <location>
        <begin position="965"/>
        <end position="1003"/>
    </location>
</feature>
<feature type="compositionally biased region" description="Polar residues" evidence="6">
    <location>
        <begin position="1024"/>
        <end position="1038"/>
    </location>
</feature>
<feature type="repeat" description="ANK" evidence="5">
    <location>
        <begin position="1150"/>
        <end position="1172"/>
    </location>
</feature>
<reference evidence="7 8" key="2">
    <citation type="submission" date="2018-11" db="EMBL/GenBank/DDBJ databases">
        <authorList>
            <consortium name="Pathogen Informatics"/>
        </authorList>
    </citation>
    <scope>NUCLEOTIDE SEQUENCE [LARGE SCALE GENOMIC DNA]</scope>
</reference>